<evidence type="ECO:0000313" key="2">
    <source>
        <dbReference type="Proteomes" id="UP000694892"/>
    </source>
</evidence>
<proteinExistence type="predicted"/>
<accession>A0A974H0I0</accession>
<name>A0A974H0I0_XENLA</name>
<dbReference type="Proteomes" id="UP000694892">
    <property type="component" value="Chromosome 9_10S"/>
</dbReference>
<gene>
    <name evidence="1" type="ORF">XELAEV_18046318mg</name>
</gene>
<protein>
    <submittedName>
        <fullName evidence="1">Uncharacterized protein</fullName>
    </submittedName>
</protein>
<sequence length="91" mass="10652">MIDICNTELQLMIPKDPATILLHHNEHTVSSYKKSLLQYALNTGKIIIPRKWKTTAVPTIAEWTSEIEDIRKYEDLHANSPNAKRNHWETW</sequence>
<evidence type="ECO:0000313" key="1">
    <source>
        <dbReference type="EMBL" id="OCT60302.1"/>
    </source>
</evidence>
<reference evidence="2" key="1">
    <citation type="journal article" date="2016" name="Nature">
        <title>Genome evolution in the allotetraploid frog Xenopus laevis.</title>
        <authorList>
            <person name="Session A.M."/>
            <person name="Uno Y."/>
            <person name="Kwon T."/>
            <person name="Chapman J.A."/>
            <person name="Toyoda A."/>
            <person name="Takahashi S."/>
            <person name="Fukui A."/>
            <person name="Hikosaka A."/>
            <person name="Suzuki A."/>
            <person name="Kondo M."/>
            <person name="van Heeringen S.J."/>
            <person name="Quigley I."/>
            <person name="Heinz S."/>
            <person name="Ogino H."/>
            <person name="Ochi H."/>
            <person name="Hellsten U."/>
            <person name="Lyons J.B."/>
            <person name="Simakov O."/>
            <person name="Putnam N."/>
            <person name="Stites J."/>
            <person name="Kuroki Y."/>
            <person name="Tanaka T."/>
            <person name="Michiue T."/>
            <person name="Watanabe M."/>
            <person name="Bogdanovic O."/>
            <person name="Lister R."/>
            <person name="Georgiou G."/>
            <person name="Paranjpe S.S."/>
            <person name="van Kruijsbergen I."/>
            <person name="Shu S."/>
            <person name="Carlson J."/>
            <person name="Kinoshita T."/>
            <person name="Ohta Y."/>
            <person name="Mawaribuchi S."/>
            <person name="Jenkins J."/>
            <person name="Grimwood J."/>
            <person name="Schmutz J."/>
            <person name="Mitros T."/>
            <person name="Mozaffari S.V."/>
            <person name="Suzuki Y."/>
            <person name="Haramoto Y."/>
            <person name="Yamamoto T.S."/>
            <person name="Takagi C."/>
            <person name="Heald R."/>
            <person name="Miller K."/>
            <person name="Haudenschild C."/>
            <person name="Kitzman J."/>
            <person name="Nakayama T."/>
            <person name="Izutsu Y."/>
            <person name="Robert J."/>
            <person name="Fortriede J."/>
            <person name="Burns K."/>
            <person name="Lotay V."/>
            <person name="Karimi K."/>
            <person name="Yasuoka Y."/>
            <person name="Dichmann D.S."/>
            <person name="Flajnik M.F."/>
            <person name="Houston D.W."/>
            <person name="Shendure J."/>
            <person name="DuPasquier L."/>
            <person name="Vize P.D."/>
            <person name="Zorn A.M."/>
            <person name="Ito M."/>
            <person name="Marcotte E.M."/>
            <person name="Wallingford J.B."/>
            <person name="Ito Y."/>
            <person name="Asashima M."/>
            <person name="Ueno N."/>
            <person name="Matsuda Y."/>
            <person name="Veenstra G.J."/>
            <person name="Fujiyama A."/>
            <person name="Harland R.M."/>
            <person name="Taira M."/>
            <person name="Rokhsar D.S."/>
        </authorList>
    </citation>
    <scope>NUCLEOTIDE SEQUENCE [LARGE SCALE GENOMIC DNA]</scope>
    <source>
        <strain evidence="2">J</strain>
    </source>
</reference>
<dbReference type="AlphaFoldDB" id="A0A974H0I0"/>
<organism evidence="1 2">
    <name type="scientific">Xenopus laevis</name>
    <name type="common">African clawed frog</name>
    <dbReference type="NCBI Taxonomy" id="8355"/>
    <lineage>
        <taxon>Eukaryota</taxon>
        <taxon>Metazoa</taxon>
        <taxon>Chordata</taxon>
        <taxon>Craniata</taxon>
        <taxon>Vertebrata</taxon>
        <taxon>Euteleostomi</taxon>
        <taxon>Amphibia</taxon>
        <taxon>Batrachia</taxon>
        <taxon>Anura</taxon>
        <taxon>Pipoidea</taxon>
        <taxon>Pipidae</taxon>
        <taxon>Xenopodinae</taxon>
        <taxon>Xenopus</taxon>
        <taxon>Xenopus</taxon>
    </lineage>
</organism>
<dbReference type="EMBL" id="CM004483">
    <property type="protein sequence ID" value="OCT60302.1"/>
    <property type="molecule type" value="Genomic_DNA"/>
</dbReference>